<protein>
    <recommendedName>
        <fullName evidence="4">Bifunctional protein PyrR</fullName>
    </recommendedName>
    <domain>
        <recommendedName>
            <fullName evidence="4">Pyrimidine operon regulatory protein</fullName>
        </recommendedName>
    </domain>
    <domain>
        <recommendedName>
            <fullName evidence="4">Uracil phosphoribosyltransferase</fullName>
            <shortName evidence="4">UPRTase</shortName>
            <ecNumber evidence="4">2.4.2.9</ecNumber>
        </recommendedName>
    </domain>
</protein>
<keyword evidence="7" id="KW-1185">Reference proteome</keyword>
<dbReference type="Proteomes" id="UP000295444">
    <property type="component" value="Unassembled WGS sequence"/>
</dbReference>
<feature type="short sequence motif" description="PRPP-binding" evidence="4">
    <location>
        <begin position="113"/>
        <end position="125"/>
    </location>
</feature>
<dbReference type="CDD" id="cd06223">
    <property type="entry name" value="PRTases_typeI"/>
    <property type="match status" value="1"/>
</dbReference>
<dbReference type="InterPro" id="IPR000836">
    <property type="entry name" value="PRTase_dom"/>
</dbReference>
<organism evidence="6 7">
    <name type="scientific">Labedaea rhizosphaerae</name>
    <dbReference type="NCBI Taxonomy" id="598644"/>
    <lineage>
        <taxon>Bacteria</taxon>
        <taxon>Bacillati</taxon>
        <taxon>Actinomycetota</taxon>
        <taxon>Actinomycetes</taxon>
        <taxon>Pseudonocardiales</taxon>
        <taxon>Pseudonocardiaceae</taxon>
        <taxon>Labedaea</taxon>
    </lineage>
</organism>
<comment type="caution">
    <text evidence="6">The sequence shown here is derived from an EMBL/GenBank/DDBJ whole genome shotgun (WGS) entry which is preliminary data.</text>
</comment>
<dbReference type="NCBIfam" id="NF003549">
    <property type="entry name" value="PRK05205.1-5"/>
    <property type="match status" value="1"/>
</dbReference>
<evidence type="ECO:0000313" key="7">
    <source>
        <dbReference type="Proteomes" id="UP000295444"/>
    </source>
</evidence>
<gene>
    <name evidence="4" type="primary">pyrR</name>
    <name evidence="6" type="ORF">EV186_1021059</name>
</gene>
<dbReference type="EC" id="2.4.2.9" evidence="4"/>
<comment type="function">
    <text evidence="4">Regulates the transcription of the pyrimidine nucleotide (pyr) operon in response to exogenous pyrimidines.</text>
</comment>
<dbReference type="GO" id="GO:0006355">
    <property type="term" value="P:regulation of DNA-templated transcription"/>
    <property type="evidence" value="ECO:0007669"/>
    <property type="project" value="UniProtKB-UniRule"/>
</dbReference>
<evidence type="ECO:0000256" key="4">
    <source>
        <dbReference type="HAMAP-Rule" id="MF_01219"/>
    </source>
</evidence>
<comment type="similarity">
    <text evidence="1 4">Belongs to the purine/pyrimidine phosphoribosyltransferase family. PyrR subfamily.</text>
</comment>
<keyword evidence="4 6" id="KW-0328">Glycosyltransferase</keyword>
<accession>A0A4R6SGN2</accession>
<evidence type="ECO:0000313" key="6">
    <source>
        <dbReference type="EMBL" id="TDQ01192.1"/>
    </source>
</evidence>
<keyword evidence="3 4" id="KW-0804">Transcription</keyword>
<dbReference type="PANTHER" id="PTHR11608:SF0">
    <property type="entry name" value="BIFUNCTIONAL PROTEIN PYRR"/>
    <property type="match status" value="1"/>
</dbReference>
<keyword evidence="2 4" id="KW-0805">Transcription regulation</keyword>
<comment type="function">
    <text evidence="4">Also displays a weak uracil phosphoribosyltransferase activity which is not physiologically significant.</text>
</comment>
<dbReference type="Gene3D" id="3.40.50.2020">
    <property type="match status" value="1"/>
</dbReference>
<dbReference type="Pfam" id="PF00156">
    <property type="entry name" value="Pribosyltran"/>
    <property type="match status" value="1"/>
</dbReference>
<feature type="domain" description="Phosphoribosyltransferase" evidence="5">
    <location>
        <begin position="15"/>
        <end position="165"/>
    </location>
</feature>
<dbReference type="HAMAP" id="MF_01219">
    <property type="entry name" value="PyrR"/>
    <property type="match status" value="1"/>
</dbReference>
<evidence type="ECO:0000256" key="3">
    <source>
        <dbReference type="ARBA" id="ARBA00023163"/>
    </source>
</evidence>
<dbReference type="EMBL" id="SNXZ01000002">
    <property type="protein sequence ID" value="TDQ01192.1"/>
    <property type="molecule type" value="Genomic_DNA"/>
</dbReference>
<evidence type="ECO:0000256" key="1">
    <source>
        <dbReference type="ARBA" id="ARBA00005565"/>
    </source>
</evidence>
<evidence type="ECO:0000259" key="5">
    <source>
        <dbReference type="Pfam" id="PF00156"/>
    </source>
</evidence>
<dbReference type="AlphaFoldDB" id="A0A4R6SGN2"/>
<dbReference type="RefSeq" id="WP_133849797.1">
    <property type="nucleotide sequence ID" value="NZ_SNXZ01000002.1"/>
</dbReference>
<comment type="catalytic activity">
    <reaction evidence="4">
        <text>UMP + diphosphate = 5-phospho-alpha-D-ribose 1-diphosphate + uracil</text>
        <dbReference type="Rhea" id="RHEA:13017"/>
        <dbReference type="ChEBI" id="CHEBI:17568"/>
        <dbReference type="ChEBI" id="CHEBI:33019"/>
        <dbReference type="ChEBI" id="CHEBI:57865"/>
        <dbReference type="ChEBI" id="CHEBI:58017"/>
        <dbReference type="EC" id="2.4.2.9"/>
    </reaction>
</comment>
<dbReference type="FunFam" id="3.40.50.2020:FF:000020">
    <property type="entry name" value="Bifunctional protein PyrR"/>
    <property type="match status" value="1"/>
</dbReference>
<keyword evidence="4 6" id="KW-0808">Transferase</keyword>
<dbReference type="OrthoDB" id="9802227at2"/>
<dbReference type="NCBIfam" id="NF003547">
    <property type="entry name" value="PRK05205.1-3"/>
    <property type="match status" value="1"/>
</dbReference>
<reference evidence="6 7" key="1">
    <citation type="submission" date="2019-03" db="EMBL/GenBank/DDBJ databases">
        <title>Genomic Encyclopedia of Type Strains, Phase IV (KMG-IV): sequencing the most valuable type-strain genomes for metagenomic binning, comparative biology and taxonomic classification.</title>
        <authorList>
            <person name="Goeker M."/>
        </authorList>
    </citation>
    <scope>NUCLEOTIDE SEQUENCE [LARGE SCALE GENOMIC DNA]</scope>
    <source>
        <strain evidence="6 7">DSM 45361</strain>
    </source>
</reference>
<proteinExistence type="inferred from homology"/>
<dbReference type="SUPFAM" id="SSF53271">
    <property type="entry name" value="PRTase-like"/>
    <property type="match status" value="1"/>
</dbReference>
<dbReference type="InterPro" id="IPR029057">
    <property type="entry name" value="PRTase-like"/>
</dbReference>
<name>A0A4R6SGN2_LABRH</name>
<dbReference type="PANTHER" id="PTHR11608">
    <property type="entry name" value="BIFUNCTIONAL PROTEIN PYRR"/>
    <property type="match status" value="1"/>
</dbReference>
<dbReference type="GO" id="GO:0004845">
    <property type="term" value="F:uracil phosphoribosyltransferase activity"/>
    <property type="evidence" value="ECO:0007669"/>
    <property type="project" value="UniProtKB-UniRule"/>
</dbReference>
<dbReference type="InterPro" id="IPR023050">
    <property type="entry name" value="PyrR"/>
</dbReference>
<sequence length="196" mass="21012">MAPRTRGATDPGGQRQLLSAGDVARTVARMAHQIIEKTTLGSASAPRVVLLGVPSRGAPLAQRLATRMAEFSGIEVPTGAVDVTLYRDDLRRKPTMPLHETVVPDDGIDDALVVLVDDVLYSGRTVRAALDALRDLGRPRAVQLAVLVDRGHRELPIRADYVGKNVPTATDEGVDVLLSELDGEDGVLLVRRGEAR</sequence>
<dbReference type="InterPro" id="IPR050137">
    <property type="entry name" value="PyrR_bifunctional"/>
</dbReference>
<evidence type="ECO:0000256" key="2">
    <source>
        <dbReference type="ARBA" id="ARBA00023015"/>
    </source>
</evidence>